<protein>
    <submittedName>
        <fullName evidence="1">Uncharacterized protein</fullName>
    </submittedName>
</protein>
<comment type="caution">
    <text evidence="1">The sequence shown here is derived from an EMBL/GenBank/DDBJ whole genome shotgun (WGS) entry which is preliminary data.</text>
</comment>
<proteinExistence type="predicted"/>
<dbReference type="EMBL" id="JBHFNR010000131">
    <property type="protein sequence ID" value="MFB2894835.1"/>
    <property type="molecule type" value="Genomic_DNA"/>
</dbReference>
<name>A0ABV4XSY5_9CYAN</name>
<evidence type="ECO:0000313" key="2">
    <source>
        <dbReference type="Proteomes" id="UP001576784"/>
    </source>
</evidence>
<dbReference type="RefSeq" id="WP_413264477.1">
    <property type="nucleotide sequence ID" value="NZ_JBHFNR010000131.1"/>
</dbReference>
<keyword evidence="2" id="KW-1185">Reference proteome</keyword>
<accession>A0ABV4XSY5</accession>
<reference evidence="1 2" key="1">
    <citation type="submission" date="2024-09" db="EMBL/GenBank/DDBJ databases">
        <title>Floridaenema gen nov. (Aerosakkonemataceae, Aerosakkonematales ord. nov., Cyanobacteria) from benthic tropical and subtropical fresh waters, with the description of four new species.</title>
        <authorList>
            <person name="Moretto J.A."/>
            <person name="Berthold D.E."/>
            <person name="Lefler F.W."/>
            <person name="Huang I.-S."/>
            <person name="Laughinghouse H. IV."/>
        </authorList>
    </citation>
    <scope>NUCLEOTIDE SEQUENCE [LARGE SCALE GENOMIC DNA]</scope>
    <source>
        <strain evidence="1 2">BLCC-F50</strain>
    </source>
</reference>
<gene>
    <name evidence="1" type="ORF">ACE1CI_18145</name>
</gene>
<organism evidence="1 2">
    <name type="scientific">Floridaenema flaviceps BLCC-F50</name>
    <dbReference type="NCBI Taxonomy" id="3153642"/>
    <lineage>
        <taxon>Bacteria</taxon>
        <taxon>Bacillati</taxon>
        <taxon>Cyanobacteriota</taxon>
        <taxon>Cyanophyceae</taxon>
        <taxon>Oscillatoriophycideae</taxon>
        <taxon>Aerosakkonematales</taxon>
        <taxon>Aerosakkonemataceae</taxon>
        <taxon>Floridanema</taxon>
        <taxon>Floridanema flaviceps</taxon>
    </lineage>
</organism>
<evidence type="ECO:0000313" key="1">
    <source>
        <dbReference type="EMBL" id="MFB2894835.1"/>
    </source>
</evidence>
<dbReference type="Proteomes" id="UP001576784">
    <property type="component" value="Unassembled WGS sequence"/>
</dbReference>
<sequence>MKTLIVLFNLTEGQNADDYERWAENTDLSNDEIQQLIQHFRRITKDLIFIVTEQFS</sequence>